<evidence type="ECO:0000256" key="1">
    <source>
        <dbReference type="SAM" id="MobiDB-lite"/>
    </source>
</evidence>
<feature type="region of interest" description="Disordered" evidence="1">
    <location>
        <begin position="694"/>
        <end position="721"/>
    </location>
</feature>
<proteinExistence type="predicted"/>
<dbReference type="RefSeq" id="WP_173780297.1">
    <property type="nucleotide sequence ID" value="NZ_JABSNO010000027.1"/>
</dbReference>
<dbReference type="AlphaFoldDB" id="A0A8J8K9F6"/>
<protein>
    <submittedName>
        <fullName evidence="2">Uncharacterized protein</fullName>
    </submittedName>
</protein>
<feature type="compositionally biased region" description="Basic and acidic residues" evidence="1">
    <location>
        <begin position="104"/>
        <end position="123"/>
    </location>
</feature>
<accession>A0A8J8K9F6</accession>
<evidence type="ECO:0000313" key="3">
    <source>
        <dbReference type="Proteomes" id="UP000610746"/>
    </source>
</evidence>
<feature type="region of interest" description="Disordered" evidence="1">
    <location>
        <begin position="100"/>
        <end position="123"/>
    </location>
</feature>
<feature type="compositionally biased region" description="Basic and acidic residues" evidence="1">
    <location>
        <begin position="694"/>
        <end position="710"/>
    </location>
</feature>
<sequence length="721" mass="83045">MSRTRIVKGSVTKIVGKSYKIYSKENIENYSAKKIIQVGKEGGVLYGEPETPPEIPIVYGEAPILKGEVIFCNGFHSGTGGAIDAAFNVTVGMEEKPWYLSDGENTHHKSGEDNSDLHPSDLDKDIMNSSDILEAEGKPQEEYVLGFDWKKIPITGGATIKKKDTSYKEALKKFKGYWNDYRNFGETADLYTTYFNAEKRDSYINGSHGMGSPAWERECHAITLGYHWAVKNWKLKTKEEVEKEKEKNPNAESYSPAYRPLTFVGHSEGAAVAVGACIGAMYYAAERGWEEMAVNLVLLGIHQPVSLWSEEKYDKNREQVGKYMTDYNTYKWFKTEVLEVGGNSPRILQEIYNTATKVEHAITPFAPALAHVYTQDRNKHKYGIDEWTAQILGTDGWNKLKKRAVQFTFSNDRADTVMIDGDIPGIANANGSEDDSTLFGWKNWTVFSMKGGLTPNSDYTINITGYDKGCLNTRILVNKQNPENVTYLKTTYSSWCEEFCKYHEIFKKKAVGYEIKYKEEWETGEVYIKEENILLFADKAMEYAKVADSHTEMMARYVWMHHVELEAHFAPVGYINRPEIFNLPDGKTRNPDWPMENGRTIWDRILKASEDNDRLFYRVDYDIKYFNRIYNDKSKDSISEDYKKIQNEFKFKKEFEANYVKNLGATRLINPKIAFNTEVEKWVNIAKLELNRQDEEARKEKRKLEREWEKATNPWPVGPKY</sequence>
<dbReference type="Proteomes" id="UP000610746">
    <property type="component" value="Unassembled WGS sequence"/>
</dbReference>
<dbReference type="EMBL" id="JABSNO010000027">
    <property type="protein sequence ID" value="NRS93753.1"/>
    <property type="molecule type" value="Genomic_DNA"/>
</dbReference>
<comment type="caution">
    <text evidence="2">The sequence shown here is derived from an EMBL/GenBank/DDBJ whole genome shotgun (WGS) entry which is preliminary data.</text>
</comment>
<keyword evidence="3" id="KW-1185">Reference proteome</keyword>
<name>A0A8J8K9F6_9FLAO</name>
<organism evidence="2 3">
    <name type="scientific">Frigoriflavimonas asaccharolytica</name>
    <dbReference type="NCBI Taxonomy" id="2735899"/>
    <lineage>
        <taxon>Bacteria</taxon>
        <taxon>Pseudomonadati</taxon>
        <taxon>Bacteroidota</taxon>
        <taxon>Flavobacteriia</taxon>
        <taxon>Flavobacteriales</taxon>
        <taxon>Weeksellaceae</taxon>
        <taxon>Frigoriflavimonas</taxon>
    </lineage>
</organism>
<reference evidence="2" key="1">
    <citation type="submission" date="2020-05" db="EMBL/GenBank/DDBJ databases">
        <title>Genomic Encyclopedia of Type Strains, Phase IV (KMG-V): Genome sequencing to study the core and pangenomes of soil and plant-associated prokaryotes.</title>
        <authorList>
            <person name="Whitman W."/>
        </authorList>
    </citation>
    <scope>NUCLEOTIDE SEQUENCE</scope>
    <source>
        <strain evidence="2">16F</strain>
    </source>
</reference>
<gene>
    <name evidence="2" type="ORF">HNQ03_002844</name>
</gene>
<evidence type="ECO:0000313" key="2">
    <source>
        <dbReference type="EMBL" id="NRS93753.1"/>
    </source>
</evidence>